<reference evidence="2" key="1">
    <citation type="submission" date="2018-05" db="EMBL/GenBank/DDBJ databases">
        <authorList>
            <person name="Lanie J.A."/>
            <person name="Ng W.-L."/>
            <person name="Kazmierczak K.M."/>
            <person name="Andrzejewski T.M."/>
            <person name="Davidsen T.M."/>
            <person name="Wayne K.J."/>
            <person name="Tettelin H."/>
            <person name="Glass J.I."/>
            <person name="Rusch D."/>
            <person name="Podicherti R."/>
            <person name="Tsui H.-C.T."/>
            <person name="Winkler M.E."/>
        </authorList>
    </citation>
    <scope>NUCLEOTIDE SEQUENCE</scope>
</reference>
<proteinExistence type="predicted"/>
<evidence type="ECO:0000256" key="1">
    <source>
        <dbReference type="SAM" id="MobiDB-lite"/>
    </source>
</evidence>
<name>A0A383ELF4_9ZZZZ</name>
<protein>
    <recommendedName>
        <fullName evidence="3">Enoyl-CoA hydratase</fullName>
    </recommendedName>
</protein>
<dbReference type="SUPFAM" id="SSF52096">
    <property type="entry name" value="ClpP/crotonase"/>
    <property type="match status" value="1"/>
</dbReference>
<feature type="region of interest" description="Disordered" evidence="1">
    <location>
        <begin position="1"/>
        <end position="41"/>
    </location>
</feature>
<sequence>MAESLLDERSAVRGTRGTVDAQEGMRAFLEKRDPVFNQAPD</sequence>
<dbReference type="EMBL" id="UINC01226568">
    <property type="protein sequence ID" value="SVE57105.1"/>
    <property type="molecule type" value="Genomic_DNA"/>
</dbReference>
<evidence type="ECO:0000313" key="2">
    <source>
        <dbReference type="EMBL" id="SVE57105.1"/>
    </source>
</evidence>
<dbReference type="Gene3D" id="1.10.12.10">
    <property type="entry name" value="Lyase 2-enoyl-coa Hydratase, Chain A, domain 2"/>
    <property type="match status" value="1"/>
</dbReference>
<dbReference type="InterPro" id="IPR014748">
    <property type="entry name" value="Enoyl-CoA_hydra_C"/>
</dbReference>
<dbReference type="AlphaFoldDB" id="A0A383ELF4"/>
<accession>A0A383ELF4</accession>
<feature type="compositionally biased region" description="Basic and acidic residues" evidence="1">
    <location>
        <begin position="1"/>
        <end position="11"/>
    </location>
</feature>
<evidence type="ECO:0008006" key="3">
    <source>
        <dbReference type="Google" id="ProtNLM"/>
    </source>
</evidence>
<gene>
    <name evidence="2" type="ORF">METZ01_LOCUS509959</name>
</gene>
<dbReference type="InterPro" id="IPR029045">
    <property type="entry name" value="ClpP/crotonase-like_dom_sf"/>
</dbReference>
<organism evidence="2">
    <name type="scientific">marine metagenome</name>
    <dbReference type="NCBI Taxonomy" id="408172"/>
    <lineage>
        <taxon>unclassified sequences</taxon>
        <taxon>metagenomes</taxon>
        <taxon>ecological metagenomes</taxon>
    </lineage>
</organism>